<gene>
    <name evidence="3" type="ORF">PL9214650299</name>
</gene>
<reference evidence="4" key="1">
    <citation type="submission" date="2015-10" db="EMBL/GenBank/DDBJ databases">
        <authorList>
            <person name="Regsiter A."/>
            <person name="william w."/>
        </authorList>
    </citation>
    <scope>NUCLEOTIDE SEQUENCE [LARGE SCALE GENOMIC DNA]</scope>
</reference>
<dbReference type="RefSeq" id="WP_072721664.1">
    <property type="nucleotide sequence ID" value="NZ_LN889813.1"/>
</dbReference>
<feature type="domain" description="DUF2382" evidence="2">
    <location>
        <begin position="145"/>
        <end position="212"/>
    </location>
</feature>
<evidence type="ECO:0000259" key="2">
    <source>
        <dbReference type="Pfam" id="PF09557"/>
    </source>
</evidence>
<feature type="region of interest" description="Disordered" evidence="1">
    <location>
        <begin position="95"/>
        <end position="135"/>
    </location>
</feature>
<name>A0A1J1LSN9_9CYAN</name>
<keyword evidence="4" id="KW-1185">Reference proteome</keyword>
<protein>
    <recommendedName>
        <fullName evidence="2">DUF2382 domain-containing protein</fullName>
    </recommendedName>
</protein>
<organism evidence="3 4">
    <name type="scientific">Planktothrix tepida PCC 9214</name>
    <dbReference type="NCBI Taxonomy" id="671072"/>
    <lineage>
        <taxon>Bacteria</taxon>
        <taxon>Bacillati</taxon>
        <taxon>Cyanobacteriota</taxon>
        <taxon>Cyanophyceae</taxon>
        <taxon>Oscillatoriophycideae</taxon>
        <taxon>Oscillatoriales</taxon>
        <taxon>Microcoleaceae</taxon>
        <taxon>Planktothrix</taxon>
    </lineage>
</organism>
<dbReference type="EMBL" id="CZDF01000172">
    <property type="protein sequence ID" value="CUR34860.1"/>
    <property type="molecule type" value="Genomic_DNA"/>
</dbReference>
<proteinExistence type="predicted"/>
<feature type="compositionally biased region" description="Polar residues" evidence="1">
    <location>
        <begin position="97"/>
        <end position="117"/>
    </location>
</feature>
<sequence>MAYSYPEGYHKNRKVEQLAKKLNGCWIQTLDGEVVGQVIDVIYNAKGKVELVVPLKITSENRQQLLLLKANLIKQTNIDDRLLFIERTPELEPFLKTNPNSSTPQQYFPTPIPSFSLNDEEDETDSTLPLPASENQPNIVDNITIPLKEEKLIVERERRKVGEVVIRKQVETHFVQVPVKREKLVIEQVGTDDQILAEIPLSEETIRVVKTENPDPQ</sequence>
<evidence type="ECO:0000313" key="4">
    <source>
        <dbReference type="Proteomes" id="UP000184315"/>
    </source>
</evidence>
<accession>A0A1J1LSN9</accession>
<dbReference type="STRING" id="671072.PL9214650299"/>
<dbReference type="AlphaFoldDB" id="A0A1J1LSN9"/>
<evidence type="ECO:0000256" key="1">
    <source>
        <dbReference type="SAM" id="MobiDB-lite"/>
    </source>
</evidence>
<dbReference type="Pfam" id="PF09557">
    <property type="entry name" value="DUF2382"/>
    <property type="match status" value="1"/>
</dbReference>
<dbReference type="OrthoDB" id="530231at2"/>
<dbReference type="InterPro" id="IPR019060">
    <property type="entry name" value="DUF2382"/>
</dbReference>
<dbReference type="Proteomes" id="UP000184315">
    <property type="component" value="Unassembled WGS sequence"/>
</dbReference>
<evidence type="ECO:0000313" key="3">
    <source>
        <dbReference type="EMBL" id="CUR34860.1"/>
    </source>
</evidence>